<gene>
    <name evidence="2" type="ORF">HNQ08_004359</name>
</gene>
<accession>A0A7W8K0B0</accession>
<proteinExistence type="predicted"/>
<evidence type="ECO:0000313" key="2">
    <source>
        <dbReference type="EMBL" id="MBB5365238.1"/>
    </source>
</evidence>
<comment type="caution">
    <text evidence="2">The sequence shown here is derived from an EMBL/GenBank/DDBJ whole genome shotgun (WGS) entry which is preliminary data.</text>
</comment>
<dbReference type="Proteomes" id="UP000552709">
    <property type="component" value="Unassembled WGS sequence"/>
</dbReference>
<feature type="chain" id="PRO_5031449815" evidence="1">
    <location>
        <begin position="20"/>
        <end position="231"/>
    </location>
</feature>
<keyword evidence="1" id="KW-0732">Signal</keyword>
<protein>
    <submittedName>
        <fullName evidence="2">Uncharacterized protein</fullName>
    </submittedName>
</protein>
<organism evidence="2 3">
    <name type="scientific">Deinococcus humi</name>
    <dbReference type="NCBI Taxonomy" id="662880"/>
    <lineage>
        <taxon>Bacteria</taxon>
        <taxon>Thermotogati</taxon>
        <taxon>Deinococcota</taxon>
        <taxon>Deinococci</taxon>
        <taxon>Deinococcales</taxon>
        <taxon>Deinococcaceae</taxon>
        <taxon>Deinococcus</taxon>
    </lineage>
</organism>
<evidence type="ECO:0000313" key="3">
    <source>
        <dbReference type="Proteomes" id="UP000552709"/>
    </source>
</evidence>
<feature type="signal peptide" evidence="1">
    <location>
        <begin position="1"/>
        <end position="19"/>
    </location>
</feature>
<dbReference type="EMBL" id="JACHFL010000016">
    <property type="protein sequence ID" value="MBB5365238.1"/>
    <property type="molecule type" value="Genomic_DNA"/>
</dbReference>
<dbReference type="AlphaFoldDB" id="A0A7W8K0B0"/>
<keyword evidence="3" id="KW-1185">Reference proteome</keyword>
<sequence>MRRIALSVAALTLGGLASATLPSLTPAQIQEAKREGEAMSTREGGYIVGKYLVKTYNDDLILKPNSPEVDGVVLSTPYERLRYEAYLAHLENKLLTDAQASTLAKSYAGKLVVRLYSHSPYAVDDELEQWQQAYLTDKIALTPQREKSYLDFYKAATLTVAGKTYTAQPVVDGPYRDNFVLPSGESDFRNLGVVFYTFNIPSLPSTGTATLAFTDSRGKAYRIQSNLNDLR</sequence>
<name>A0A7W8K0B0_9DEIO</name>
<reference evidence="2 3" key="1">
    <citation type="submission" date="2020-08" db="EMBL/GenBank/DDBJ databases">
        <title>Genomic Encyclopedia of Type Strains, Phase IV (KMG-IV): sequencing the most valuable type-strain genomes for metagenomic binning, comparative biology and taxonomic classification.</title>
        <authorList>
            <person name="Goeker M."/>
        </authorList>
    </citation>
    <scope>NUCLEOTIDE SEQUENCE [LARGE SCALE GENOMIC DNA]</scope>
    <source>
        <strain evidence="2 3">DSM 27939</strain>
    </source>
</reference>
<evidence type="ECO:0000256" key="1">
    <source>
        <dbReference type="SAM" id="SignalP"/>
    </source>
</evidence>
<dbReference type="RefSeq" id="WP_184136574.1">
    <property type="nucleotide sequence ID" value="NZ_JACHFL010000016.1"/>
</dbReference>